<gene>
    <name evidence="1" type="ORF">OFUS_LOCUS21072</name>
</gene>
<proteinExistence type="predicted"/>
<dbReference type="InterPro" id="IPR029034">
    <property type="entry name" value="Cystine-knot_cytokine"/>
</dbReference>
<dbReference type="Proteomes" id="UP000749559">
    <property type="component" value="Unassembled WGS sequence"/>
</dbReference>
<dbReference type="PANTHER" id="PTHR39940">
    <property type="entry name" value="PROTHORACICOTROPIC HORMONE, ISOFORM F"/>
    <property type="match status" value="1"/>
</dbReference>
<dbReference type="PANTHER" id="PTHR39940:SF1">
    <property type="entry name" value="PROTHORACICOTROPIC HORMONE, ISOFORM F"/>
    <property type="match status" value="1"/>
</dbReference>
<sequence>MGCSSTSLAWYTILFLSMAFSSAAPISEIKDGKDSPSEGDSFFAQAVQYKQRIFVEQEQTTKETTVKEKAKKKQKEDISGMDKTIFKKTATFPTMKMGGKKPIAKATKTVHRKKDLGIFDDNFDEYDDLGEYDDYLDGLNGKNIKTTTPKPKPSQNSNFEMLNDKGPVSHKQRHKGSKHSVKVDCEPTKVRKLSKMLGPAFNPRYMSIERPTAGFSGSAMTGVSGLGKARDTRGFMRDQPLIIKNISEATPHLPFRVSHDFKRDLPNEGKYTTDTNNAKPKNSDIPSVSHFLESIRTKRSTNNDQPWQCASRIVWFDLGDDHFPRFLRAAECVSDRCWFSHYKCVPRAFTVKVLRRSSDTCKPVSRKASNGPQRFEQEWVFEERAVTFCCDCAKS</sequence>
<name>A0A8J1XU00_OWEFU</name>
<dbReference type="OrthoDB" id="6159300at2759"/>
<organism evidence="1 2">
    <name type="scientific">Owenia fusiformis</name>
    <name type="common">Polychaete worm</name>
    <dbReference type="NCBI Taxonomy" id="6347"/>
    <lineage>
        <taxon>Eukaryota</taxon>
        <taxon>Metazoa</taxon>
        <taxon>Spiralia</taxon>
        <taxon>Lophotrochozoa</taxon>
        <taxon>Annelida</taxon>
        <taxon>Polychaeta</taxon>
        <taxon>Sedentaria</taxon>
        <taxon>Canalipalpata</taxon>
        <taxon>Sabellida</taxon>
        <taxon>Oweniida</taxon>
        <taxon>Oweniidae</taxon>
        <taxon>Owenia</taxon>
    </lineage>
</organism>
<comment type="caution">
    <text evidence="1">The sequence shown here is derived from an EMBL/GenBank/DDBJ whole genome shotgun (WGS) entry which is preliminary data.</text>
</comment>
<keyword evidence="2" id="KW-1185">Reference proteome</keyword>
<dbReference type="EMBL" id="CAIIXF020000010">
    <property type="protein sequence ID" value="CAH1796689.1"/>
    <property type="molecule type" value="Genomic_DNA"/>
</dbReference>
<evidence type="ECO:0000313" key="1">
    <source>
        <dbReference type="EMBL" id="CAH1796689.1"/>
    </source>
</evidence>
<dbReference type="Gene3D" id="2.10.90.10">
    <property type="entry name" value="Cystine-knot cytokines"/>
    <property type="match status" value="1"/>
</dbReference>
<accession>A0A8J1XU00</accession>
<dbReference type="SUPFAM" id="SSF57501">
    <property type="entry name" value="Cystine-knot cytokines"/>
    <property type="match status" value="1"/>
</dbReference>
<reference evidence="1" key="1">
    <citation type="submission" date="2022-03" db="EMBL/GenBank/DDBJ databases">
        <authorList>
            <person name="Martin C."/>
        </authorList>
    </citation>
    <scope>NUCLEOTIDE SEQUENCE</scope>
</reference>
<dbReference type="InterPro" id="IPR052876">
    <property type="entry name" value="Insect_Hormone_Regulators"/>
</dbReference>
<dbReference type="GO" id="GO:0005102">
    <property type="term" value="F:signaling receptor binding"/>
    <property type="evidence" value="ECO:0007669"/>
    <property type="project" value="TreeGrafter"/>
</dbReference>
<evidence type="ECO:0000313" key="2">
    <source>
        <dbReference type="Proteomes" id="UP000749559"/>
    </source>
</evidence>
<protein>
    <submittedName>
        <fullName evidence="1">Uncharacterized protein</fullName>
    </submittedName>
</protein>
<dbReference type="AlphaFoldDB" id="A0A8J1XU00"/>